<comment type="subcellular location">
    <subcellularLocation>
        <location evidence="1">Cell membrane</location>
        <topology evidence="1">Multi-pass membrane protein</topology>
    </subcellularLocation>
</comment>
<dbReference type="PANTHER" id="PTHR11040:SF211">
    <property type="entry name" value="ZINC TRANSPORTER ZIP11"/>
    <property type="match status" value="1"/>
</dbReference>
<dbReference type="AlphaFoldDB" id="A0A9D1HM06"/>
<keyword evidence="3" id="KW-1003">Cell membrane</keyword>
<organism evidence="9 10">
    <name type="scientific">Candidatus Avidehalobacter gallistercoris</name>
    <dbReference type="NCBI Taxonomy" id="2840694"/>
    <lineage>
        <taxon>Bacteria</taxon>
        <taxon>Bacillati</taxon>
        <taxon>Bacillota</taxon>
        <taxon>Clostridia</taxon>
        <taxon>Eubacteriales</taxon>
        <taxon>Peptococcaceae</taxon>
        <taxon>Peptococcaceae incertae sedis</taxon>
        <taxon>Candidatus Avidehalobacter</taxon>
    </lineage>
</organism>
<feature type="transmembrane region" description="Helical" evidence="8">
    <location>
        <begin position="189"/>
        <end position="210"/>
    </location>
</feature>
<dbReference type="EMBL" id="DVMH01000030">
    <property type="protein sequence ID" value="HIU10796.1"/>
    <property type="molecule type" value="Genomic_DNA"/>
</dbReference>
<protein>
    <submittedName>
        <fullName evidence="9">ZIP family metal transporter</fullName>
    </submittedName>
</protein>
<keyword evidence="5" id="KW-0862">Zinc</keyword>
<keyword evidence="7 8" id="KW-0472">Membrane</keyword>
<feature type="transmembrane region" description="Helical" evidence="8">
    <location>
        <begin position="6"/>
        <end position="25"/>
    </location>
</feature>
<evidence type="ECO:0000313" key="9">
    <source>
        <dbReference type="EMBL" id="HIU10796.1"/>
    </source>
</evidence>
<keyword evidence="4 8" id="KW-0812">Transmembrane</keyword>
<accession>A0A9D1HM06</accession>
<comment type="similarity">
    <text evidence="2">Belongs to the ZIP transporter (TC 2.A.5) family.</text>
</comment>
<comment type="caution">
    <text evidence="9">The sequence shown here is derived from an EMBL/GenBank/DDBJ whole genome shotgun (WGS) entry which is preliminary data.</text>
</comment>
<evidence type="ECO:0000256" key="7">
    <source>
        <dbReference type="ARBA" id="ARBA00023136"/>
    </source>
</evidence>
<gene>
    <name evidence="9" type="ORF">IAB00_06125</name>
</gene>
<keyword evidence="6 8" id="KW-1133">Transmembrane helix</keyword>
<evidence type="ECO:0000256" key="3">
    <source>
        <dbReference type="ARBA" id="ARBA00022475"/>
    </source>
</evidence>
<feature type="transmembrane region" description="Helical" evidence="8">
    <location>
        <begin position="216"/>
        <end position="237"/>
    </location>
</feature>
<feature type="transmembrane region" description="Helical" evidence="8">
    <location>
        <begin position="37"/>
        <end position="54"/>
    </location>
</feature>
<evidence type="ECO:0000256" key="1">
    <source>
        <dbReference type="ARBA" id="ARBA00004651"/>
    </source>
</evidence>
<proteinExistence type="inferred from homology"/>
<dbReference type="InterPro" id="IPR003689">
    <property type="entry name" value="ZIP"/>
</dbReference>
<sequence length="272" mass="27887">MGALGTLLAVTGLAGVVGLGMGGLLGTMFNLNSNRTVGLLLSLAGGVMLGVVWFDLIPEALETDVSVLVVMTALLLGAFAVYGLNTLLDRNGDSHSHTHTEEHLNELQDVDHHKNDHGSLLRAGMVMASAIALHNLPEGMSIGALYASEGGAMGGAALLLAVLVGLHNIPAGMAIAVTMVSGSMAKGKAVLLTALSGVPTLIGALCGFWLGDISELGLALSLSFAGGAMLYVVNSELIPEANLLYRSKLPAFCVIVGVVIAMSFIYYLDFGG</sequence>
<evidence type="ECO:0000256" key="6">
    <source>
        <dbReference type="ARBA" id="ARBA00022989"/>
    </source>
</evidence>
<feature type="transmembrane region" description="Helical" evidence="8">
    <location>
        <begin position="156"/>
        <end position="177"/>
    </location>
</feature>
<dbReference type="Pfam" id="PF02535">
    <property type="entry name" value="Zip"/>
    <property type="match status" value="1"/>
</dbReference>
<name>A0A9D1HM06_9FIRM</name>
<feature type="transmembrane region" description="Helical" evidence="8">
    <location>
        <begin position="249"/>
        <end position="268"/>
    </location>
</feature>
<dbReference type="Proteomes" id="UP000824124">
    <property type="component" value="Unassembled WGS sequence"/>
</dbReference>
<dbReference type="GO" id="GO:0005385">
    <property type="term" value="F:zinc ion transmembrane transporter activity"/>
    <property type="evidence" value="ECO:0007669"/>
    <property type="project" value="TreeGrafter"/>
</dbReference>
<reference evidence="9" key="1">
    <citation type="submission" date="2020-10" db="EMBL/GenBank/DDBJ databases">
        <authorList>
            <person name="Gilroy R."/>
        </authorList>
    </citation>
    <scope>NUCLEOTIDE SEQUENCE</scope>
    <source>
        <strain evidence="9">2830</strain>
    </source>
</reference>
<evidence type="ECO:0000313" key="10">
    <source>
        <dbReference type="Proteomes" id="UP000824124"/>
    </source>
</evidence>
<evidence type="ECO:0000256" key="8">
    <source>
        <dbReference type="SAM" id="Phobius"/>
    </source>
</evidence>
<reference evidence="9" key="2">
    <citation type="journal article" date="2021" name="PeerJ">
        <title>Extensive microbial diversity within the chicken gut microbiome revealed by metagenomics and culture.</title>
        <authorList>
            <person name="Gilroy R."/>
            <person name="Ravi A."/>
            <person name="Getino M."/>
            <person name="Pursley I."/>
            <person name="Horton D.L."/>
            <person name="Alikhan N.F."/>
            <person name="Baker D."/>
            <person name="Gharbi K."/>
            <person name="Hall N."/>
            <person name="Watson M."/>
            <person name="Adriaenssens E.M."/>
            <person name="Foster-Nyarko E."/>
            <person name="Jarju S."/>
            <person name="Secka A."/>
            <person name="Antonio M."/>
            <person name="Oren A."/>
            <person name="Chaudhuri R.R."/>
            <person name="La Ragione R."/>
            <person name="Hildebrand F."/>
            <person name="Pallen M.J."/>
        </authorList>
    </citation>
    <scope>NUCLEOTIDE SEQUENCE</scope>
    <source>
        <strain evidence="9">2830</strain>
    </source>
</reference>
<feature type="transmembrane region" description="Helical" evidence="8">
    <location>
        <begin position="66"/>
        <end position="88"/>
    </location>
</feature>
<dbReference type="PANTHER" id="PTHR11040">
    <property type="entry name" value="ZINC/IRON TRANSPORTER"/>
    <property type="match status" value="1"/>
</dbReference>
<evidence type="ECO:0000256" key="4">
    <source>
        <dbReference type="ARBA" id="ARBA00022692"/>
    </source>
</evidence>
<evidence type="ECO:0000256" key="2">
    <source>
        <dbReference type="ARBA" id="ARBA00006939"/>
    </source>
</evidence>
<evidence type="ECO:0000256" key="5">
    <source>
        <dbReference type="ARBA" id="ARBA00022833"/>
    </source>
</evidence>
<dbReference type="GO" id="GO:0005886">
    <property type="term" value="C:plasma membrane"/>
    <property type="evidence" value="ECO:0007669"/>
    <property type="project" value="UniProtKB-SubCell"/>
</dbReference>